<keyword evidence="4" id="KW-1185">Reference proteome</keyword>
<keyword evidence="2" id="KW-1133">Transmembrane helix</keyword>
<keyword evidence="2" id="KW-0812">Transmembrane</keyword>
<evidence type="ECO:0000256" key="1">
    <source>
        <dbReference type="SAM" id="MobiDB-lite"/>
    </source>
</evidence>
<dbReference type="Proteomes" id="UP000825729">
    <property type="component" value="Unassembled WGS sequence"/>
</dbReference>
<feature type="transmembrane region" description="Helical" evidence="2">
    <location>
        <begin position="246"/>
        <end position="267"/>
    </location>
</feature>
<dbReference type="InterPro" id="IPR023213">
    <property type="entry name" value="CAT-like_dom_sf"/>
</dbReference>
<dbReference type="Pfam" id="PF02458">
    <property type="entry name" value="Transferase"/>
    <property type="match status" value="1"/>
</dbReference>
<accession>A0AAV7E0C0</accession>
<keyword evidence="2" id="KW-0472">Membrane</keyword>
<evidence type="ECO:0000256" key="2">
    <source>
        <dbReference type="SAM" id="Phobius"/>
    </source>
</evidence>
<dbReference type="EMBL" id="JAINDJ010000007">
    <property type="protein sequence ID" value="KAG9442178.1"/>
    <property type="molecule type" value="Genomic_DNA"/>
</dbReference>
<dbReference type="Gene3D" id="3.30.559.10">
    <property type="entry name" value="Chloramphenicol acetyltransferase-like domain"/>
    <property type="match status" value="1"/>
</dbReference>
<evidence type="ECO:0000313" key="3">
    <source>
        <dbReference type="EMBL" id="KAG9442178.1"/>
    </source>
</evidence>
<reference evidence="3 4" key="1">
    <citation type="submission" date="2021-07" db="EMBL/GenBank/DDBJ databases">
        <title>The Aristolochia fimbriata genome: insights into angiosperm evolution, floral development and chemical biosynthesis.</title>
        <authorList>
            <person name="Jiao Y."/>
        </authorList>
    </citation>
    <scope>NUCLEOTIDE SEQUENCE [LARGE SCALE GENOMIC DNA]</scope>
    <source>
        <strain evidence="3">IBCAS-2021</strain>
        <tissue evidence="3">Leaf</tissue>
    </source>
</reference>
<organism evidence="3 4">
    <name type="scientific">Aristolochia fimbriata</name>
    <name type="common">White veined hardy Dutchman's pipe vine</name>
    <dbReference type="NCBI Taxonomy" id="158543"/>
    <lineage>
        <taxon>Eukaryota</taxon>
        <taxon>Viridiplantae</taxon>
        <taxon>Streptophyta</taxon>
        <taxon>Embryophyta</taxon>
        <taxon>Tracheophyta</taxon>
        <taxon>Spermatophyta</taxon>
        <taxon>Magnoliopsida</taxon>
        <taxon>Magnoliidae</taxon>
        <taxon>Piperales</taxon>
        <taxon>Aristolochiaceae</taxon>
        <taxon>Aristolochia</taxon>
    </lineage>
</organism>
<feature type="compositionally biased region" description="Basic and acidic residues" evidence="1">
    <location>
        <begin position="139"/>
        <end position="151"/>
    </location>
</feature>
<feature type="transmembrane region" description="Helical" evidence="2">
    <location>
        <begin position="288"/>
        <end position="307"/>
    </location>
</feature>
<name>A0AAV7E0C0_ARIFI</name>
<protein>
    <submittedName>
        <fullName evidence="3">Uncharacterized protein</fullName>
    </submittedName>
</protein>
<dbReference type="AlphaFoldDB" id="A0AAV7E0C0"/>
<evidence type="ECO:0000313" key="4">
    <source>
        <dbReference type="Proteomes" id="UP000825729"/>
    </source>
</evidence>
<comment type="caution">
    <text evidence="3">The sequence shown here is derived from an EMBL/GenBank/DDBJ whole genome shotgun (WGS) entry which is preliminary data.</text>
</comment>
<sequence>MRDAGGLSPSRSRVTGGARREAAPFGVVGDRFPGSRVCVGIVLHHTATDGTGFVNFEKSWASIFKSGSVAKTVPSFDRAVVGDHRQPKSDLYEELKRFATRNAPSGTAWVDIRGGERAGAELGGRARRLIGTDSPSDPRGGEGSDERRSERAIPVGRQVAETSGLRDGLRVGSAKEGRVTSILKGLHFSGQEQDEPGGFDTGFGEGLRVDWLSFDNIKGQRLQKISYTPKYIDLGHLFSNLNSNTLYIVAISSIRALTNLLSQFAGAKDHSSMATNMKKMKTNVSDQVSLLGLLFLLLLCAASTPVVECARPQMGTLRLQCGFGFQPRECTPEFCSDYCTGRYKNQLRKSECTPDGFCLCSYC</sequence>
<gene>
    <name evidence="3" type="ORF">H6P81_018032</name>
</gene>
<feature type="region of interest" description="Disordered" evidence="1">
    <location>
        <begin position="123"/>
        <end position="153"/>
    </location>
</feature>
<proteinExistence type="predicted"/>